<evidence type="ECO:0000256" key="6">
    <source>
        <dbReference type="ARBA" id="ARBA00023136"/>
    </source>
</evidence>
<feature type="transmembrane region" description="Helical" evidence="7">
    <location>
        <begin position="285"/>
        <end position="303"/>
    </location>
</feature>
<feature type="transmembrane region" description="Helical" evidence="7">
    <location>
        <begin position="74"/>
        <end position="94"/>
    </location>
</feature>
<dbReference type="OrthoDB" id="1077582at2759"/>
<feature type="transmembrane region" description="Helical" evidence="7">
    <location>
        <begin position="20"/>
        <end position="37"/>
    </location>
</feature>
<evidence type="ECO:0000256" key="3">
    <source>
        <dbReference type="ARBA" id="ARBA00022679"/>
    </source>
</evidence>
<comment type="similarity">
    <text evidence="2">Belongs to the wax synthase family.</text>
</comment>
<evidence type="ECO:0000256" key="4">
    <source>
        <dbReference type="ARBA" id="ARBA00022692"/>
    </source>
</evidence>
<dbReference type="PANTHER" id="PTHR31595">
    <property type="entry name" value="LONG-CHAIN-ALCOHOL O-FATTY-ACYLTRANSFERASE 3-RELATED"/>
    <property type="match status" value="1"/>
</dbReference>
<sequence length="402" mass="46242">MAFDDSSSRFTVEIHRLSFFLKYVILPHIFLALILAFRLPRWTHYVFLACYIYISTFALMSSDKLRTGHAWPDFSMGSSVGTCLFNALHMLVLVDPLKVYRHRRDNPGVEPEGLSWAGRVYWALCATVSLRGIGWNYQMPHIPSAHHTPRGRTRFSLYALRQVLFCVFLVDLAQTILQDPQSPQDLDSELYSLRSLSYPQRVFYTATWFITAYASINACYFTCALVFVGLLGYSEEQDWPPFFGDLTDAYSVRNFWGRTWHQFVRRFCVSPGRKLNQIFGIEPKSVQAALIQLYLAFFISGIVHSLGDLMLGREYVGASLVFFGIQPLAITLEESVKFLLQRYVPDPIRVKTGSTVGYFWVVFWFTVTGPFLIDPAIRAGFNKDRILPYSLVHLVAHIFYPY</sequence>
<feature type="transmembrane region" description="Helical" evidence="7">
    <location>
        <begin position="202"/>
        <end position="233"/>
    </location>
</feature>
<dbReference type="GO" id="GO:0016020">
    <property type="term" value="C:membrane"/>
    <property type="evidence" value="ECO:0007669"/>
    <property type="project" value="UniProtKB-SubCell"/>
</dbReference>
<accession>A0A6A4HKQ0</accession>
<gene>
    <name evidence="9" type="ORF">BT96DRAFT_920997</name>
</gene>
<protein>
    <recommendedName>
        <fullName evidence="8">Wax synthase domain-containing protein</fullName>
    </recommendedName>
</protein>
<keyword evidence="6 7" id="KW-0472">Membrane</keyword>
<dbReference type="AlphaFoldDB" id="A0A6A4HKQ0"/>
<feature type="transmembrane region" description="Helical" evidence="7">
    <location>
        <begin position="44"/>
        <end position="62"/>
    </location>
</feature>
<keyword evidence="5 7" id="KW-1133">Transmembrane helix</keyword>
<evidence type="ECO:0000256" key="7">
    <source>
        <dbReference type="SAM" id="Phobius"/>
    </source>
</evidence>
<dbReference type="PANTHER" id="PTHR31595:SF67">
    <property type="entry name" value="WAX SYNTHASE DOMAIN-CONTAINING PROTEIN"/>
    <property type="match status" value="1"/>
</dbReference>
<feature type="transmembrane region" description="Helical" evidence="7">
    <location>
        <begin position="352"/>
        <end position="373"/>
    </location>
</feature>
<proteinExistence type="inferred from homology"/>
<evidence type="ECO:0000256" key="5">
    <source>
        <dbReference type="ARBA" id="ARBA00022989"/>
    </source>
</evidence>
<dbReference type="GO" id="GO:0008374">
    <property type="term" value="F:O-acyltransferase activity"/>
    <property type="evidence" value="ECO:0007669"/>
    <property type="project" value="InterPro"/>
</dbReference>
<keyword evidence="3" id="KW-0808">Transferase</keyword>
<keyword evidence="4 7" id="KW-0812">Transmembrane</keyword>
<evidence type="ECO:0000313" key="9">
    <source>
        <dbReference type="EMBL" id="KAE9398121.1"/>
    </source>
</evidence>
<organism evidence="9 10">
    <name type="scientific">Gymnopus androsaceus JB14</name>
    <dbReference type="NCBI Taxonomy" id="1447944"/>
    <lineage>
        <taxon>Eukaryota</taxon>
        <taxon>Fungi</taxon>
        <taxon>Dikarya</taxon>
        <taxon>Basidiomycota</taxon>
        <taxon>Agaricomycotina</taxon>
        <taxon>Agaricomycetes</taxon>
        <taxon>Agaricomycetidae</taxon>
        <taxon>Agaricales</taxon>
        <taxon>Marasmiineae</taxon>
        <taxon>Omphalotaceae</taxon>
        <taxon>Gymnopus</taxon>
    </lineage>
</organism>
<dbReference type="InterPro" id="IPR044851">
    <property type="entry name" value="Wax_synthase"/>
</dbReference>
<evidence type="ECO:0000256" key="2">
    <source>
        <dbReference type="ARBA" id="ARBA00007282"/>
    </source>
</evidence>
<comment type="subcellular location">
    <subcellularLocation>
        <location evidence="1">Membrane</location>
        <topology evidence="1">Multi-pass membrane protein</topology>
    </subcellularLocation>
</comment>
<feature type="domain" description="Wax synthase" evidence="8">
    <location>
        <begin position="239"/>
        <end position="323"/>
    </location>
</feature>
<name>A0A6A4HKQ0_9AGAR</name>
<dbReference type="EMBL" id="ML769487">
    <property type="protein sequence ID" value="KAE9398121.1"/>
    <property type="molecule type" value="Genomic_DNA"/>
</dbReference>
<reference evidence="9" key="1">
    <citation type="journal article" date="2019" name="Environ. Microbiol.">
        <title>Fungal ecological strategies reflected in gene transcription - a case study of two litter decomposers.</title>
        <authorList>
            <person name="Barbi F."/>
            <person name="Kohler A."/>
            <person name="Barry K."/>
            <person name="Baskaran P."/>
            <person name="Daum C."/>
            <person name="Fauchery L."/>
            <person name="Ihrmark K."/>
            <person name="Kuo A."/>
            <person name="LaButti K."/>
            <person name="Lipzen A."/>
            <person name="Morin E."/>
            <person name="Grigoriev I.V."/>
            <person name="Henrissat B."/>
            <person name="Lindahl B."/>
            <person name="Martin F."/>
        </authorList>
    </citation>
    <scope>NUCLEOTIDE SEQUENCE</scope>
    <source>
        <strain evidence="9">JB14</strain>
    </source>
</reference>
<dbReference type="InterPro" id="IPR032805">
    <property type="entry name" value="Wax_synthase_dom"/>
</dbReference>
<evidence type="ECO:0000256" key="1">
    <source>
        <dbReference type="ARBA" id="ARBA00004141"/>
    </source>
</evidence>
<dbReference type="Pfam" id="PF13813">
    <property type="entry name" value="MBOAT_2"/>
    <property type="match status" value="1"/>
</dbReference>
<keyword evidence="10" id="KW-1185">Reference proteome</keyword>
<dbReference type="GO" id="GO:0006629">
    <property type="term" value="P:lipid metabolic process"/>
    <property type="evidence" value="ECO:0007669"/>
    <property type="project" value="InterPro"/>
</dbReference>
<evidence type="ECO:0000259" key="8">
    <source>
        <dbReference type="Pfam" id="PF13813"/>
    </source>
</evidence>
<dbReference type="Proteomes" id="UP000799118">
    <property type="component" value="Unassembled WGS sequence"/>
</dbReference>
<evidence type="ECO:0000313" key="10">
    <source>
        <dbReference type="Proteomes" id="UP000799118"/>
    </source>
</evidence>